<gene>
    <name evidence="2" type="ORF">AARE701A_LOCUS10757</name>
</gene>
<feature type="compositionally biased region" description="Basic residues" evidence="1">
    <location>
        <begin position="356"/>
        <end position="379"/>
    </location>
</feature>
<dbReference type="PANTHER" id="PTHR34952:SF6">
    <property type="entry name" value="(RAPE) HYPOTHETICAL PROTEIN"/>
    <property type="match status" value="1"/>
</dbReference>
<proteinExistence type="predicted"/>
<feature type="compositionally biased region" description="Basic and acidic residues" evidence="1">
    <location>
        <begin position="380"/>
        <end position="397"/>
    </location>
</feature>
<feature type="region of interest" description="Disordered" evidence="1">
    <location>
        <begin position="345"/>
        <end position="420"/>
    </location>
</feature>
<dbReference type="AlphaFoldDB" id="A0A8S2ABT8"/>
<evidence type="ECO:0000313" key="2">
    <source>
        <dbReference type="EMBL" id="CAE6035066.1"/>
    </source>
</evidence>
<dbReference type="Proteomes" id="UP000682877">
    <property type="component" value="Chromosome 4"/>
</dbReference>
<reference evidence="2" key="1">
    <citation type="submission" date="2021-01" db="EMBL/GenBank/DDBJ databases">
        <authorList>
            <person name="Bezrukov I."/>
        </authorList>
    </citation>
    <scope>NUCLEOTIDE SEQUENCE</scope>
</reference>
<name>A0A8S2ABT8_ARAAE</name>
<dbReference type="PANTHER" id="PTHR34952">
    <property type="entry name" value="OS05G0113500 PROTEIN"/>
    <property type="match status" value="1"/>
</dbReference>
<feature type="region of interest" description="Disordered" evidence="1">
    <location>
        <begin position="248"/>
        <end position="310"/>
    </location>
</feature>
<feature type="compositionally biased region" description="Polar residues" evidence="1">
    <location>
        <begin position="248"/>
        <end position="265"/>
    </location>
</feature>
<protein>
    <submittedName>
        <fullName evidence="2">Uncharacterized protein</fullName>
    </submittedName>
</protein>
<evidence type="ECO:0000256" key="1">
    <source>
        <dbReference type="SAM" id="MobiDB-lite"/>
    </source>
</evidence>
<accession>A0A8S2ABT8</accession>
<evidence type="ECO:0000313" key="3">
    <source>
        <dbReference type="Proteomes" id="UP000682877"/>
    </source>
</evidence>
<dbReference type="EMBL" id="LR999454">
    <property type="protein sequence ID" value="CAE6035066.1"/>
    <property type="molecule type" value="Genomic_DNA"/>
</dbReference>
<keyword evidence="3" id="KW-1185">Reference proteome</keyword>
<sequence>MNSRGPWYSSNTCVIWLVEEIPTPSDPNGYLISSNIRSALERMGYLGEERIWCYGPENQSSTEAEWFDVCYESIGDKDKRVRRMLFDMITFASSCDDGKQNNVMYDYEAELFRSADAIFDSTTLLDGSRPMDFDSVSCSSFGNWETDSDPGNLEPNKLTSDNPESSAVWPGCLFDKGVIIGKFVHTPAWTKKLKGFEEHKIRMPSVPSKLLLLSLIPSLTPYHSGLSSNRLKPLEKCDWRDADFDISSPTECSKGSKHTSFTGSEDSQESDGDEIGYIDSTANDETADQDFGKSTLSPNSLDDEDKDENLTTTPVVLIPAIKGSREKHGLSLRKSSVSWAADVYDPPPSIASHTVTRSKKQQQKSKSKDNHRKTGKKGQKSKDNSSSRGGSSKDKKQASRKHSRDKFEWVTQMPIVAASS</sequence>
<organism evidence="2 3">
    <name type="scientific">Arabidopsis arenosa</name>
    <name type="common">Sand rock-cress</name>
    <name type="synonym">Cardaminopsis arenosa</name>
    <dbReference type="NCBI Taxonomy" id="38785"/>
    <lineage>
        <taxon>Eukaryota</taxon>
        <taxon>Viridiplantae</taxon>
        <taxon>Streptophyta</taxon>
        <taxon>Embryophyta</taxon>
        <taxon>Tracheophyta</taxon>
        <taxon>Spermatophyta</taxon>
        <taxon>Magnoliopsida</taxon>
        <taxon>eudicotyledons</taxon>
        <taxon>Gunneridae</taxon>
        <taxon>Pentapetalae</taxon>
        <taxon>rosids</taxon>
        <taxon>malvids</taxon>
        <taxon>Brassicales</taxon>
        <taxon>Brassicaceae</taxon>
        <taxon>Camelineae</taxon>
        <taxon>Arabidopsis</taxon>
    </lineage>
</organism>
<feature type="compositionally biased region" description="Acidic residues" evidence="1">
    <location>
        <begin position="266"/>
        <end position="276"/>
    </location>
</feature>